<evidence type="ECO:0000313" key="2">
    <source>
        <dbReference type="EMBL" id="TWU37235.1"/>
    </source>
</evidence>
<dbReference type="RefSeq" id="WP_146527538.1">
    <property type="nucleotide sequence ID" value="NZ_SJPV01000005.1"/>
</dbReference>
<protein>
    <submittedName>
        <fullName evidence="2">Uncharacterized protein</fullName>
    </submittedName>
</protein>
<organism evidence="2 3">
    <name type="scientific">Novipirellula artificiosorum</name>
    <dbReference type="NCBI Taxonomy" id="2528016"/>
    <lineage>
        <taxon>Bacteria</taxon>
        <taxon>Pseudomonadati</taxon>
        <taxon>Planctomycetota</taxon>
        <taxon>Planctomycetia</taxon>
        <taxon>Pirellulales</taxon>
        <taxon>Pirellulaceae</taxon>
        <taxon>Novipirellula</taxon>
    </lineage>
</organism>
<dbReference type="AlphaFoldDB" id="A0A5C6DM33"/>
<accession>A0A5C6DM33</accession>
<keyword evidence="1" id="KW-1133">Transmembrane helix</keyword>
<evidence type="ECO:0000313" key="3">
    <source>
        <dbReference type="Proteomes" id="UP000319143"/>
    </source>
</evidence>
<dbReference type="Proteomes" id="UP000319143">
    <property type="component" value="Unassembled WGS sequence"/>
</dbReference>
<gene>
    <name evidence="2" type="ORF">Poly41_33640</name>
</gene>
<reference evidence="2 3" key="1">
    <citation type="submission" date="2019-02" db="EMBL/GenBank/DDBJ databases">
        <title>Deep-cultivation of Planctomycetes and their phenomic and genomic characterization uncovers novel biology.</title>
        <authorList>
            <person name="Wiegand S."/>
            <person name="Jogler M."/>
            <person name="Boedeker C."/>
            <person name="Pinto D."/>
            <person name="Vollmers J."/>
            <person name="Rivas-Marin E."/>
            <person name="Kohn T."/>
            <person name="Peeters S.H."/>
            <person name="Heuer A."/>
            <person name="Rast P."/>
            <person name="Oberbeckmann S."/>
            <person name="Bunk B."/>
            <person name="Jeske O."/>
            <person name="Meyerdierks A."/>
            <person name="Storesund J.E."/>
            <person name="Kallscheuer N."/>
            <person name="Luecker S."/>
            <person name="Lage O.M."/>
            <person name="Pohl T."/>
            <person name="Merkel B.J."/>
            <person name="Hornburger P."/>
            <person name="Mueller R.-W."/>
            <person name="Bruemmer F."/>
            <person name="Labrenz M."/>
            <person name="Spormann A.M."/>
            <person name="Op Den Camp H."/>
            <person name="Overmann J."/>
            <person name="Amann R."/>
            <person name="Jetten M.S.M."/>
            <person name="Mascher T."/>
            <person name="Medema M.H."/>
            <person name="Devos D.P."/>
            <person name="Kaster A.-K."/>
            <person name="Ovreas L."/>
            <person name="Rohde M."/>
            <person name="Galperin M.Y."/>
            <person name="Jogler C."/>
        </authorList>
    </citation>
    <scope>NUCLEOTIDE SEQUENCE [LARGE SCALE GENOMIC DNA]</scope>
    <source>
        <strain evidence="2 3">Poly41</strain>
    </source>
</reference>
<comment type="caution">
    <text evidence="2">The sequence shown here is derived from an EMBL/GenBank/DDBJ whole genome shotgun (WGS) entry which is preliminary data.</text>
</comment>
<feature type="transmembrane region" description="Helical" evidence="1">
    <location>
        <begin position="80"/>
        <end position="104"/>
    </location>
</feature>
<keyword evidence="1" id="KW-0812">Transmembrane</keyword>
<sequence>MTNDNREFHQKAKAVFCNSLNIPVQKRSEFLQRECSGDANLLQEVESLLSIDDLDLADDFGVLRPQDTMHRIANSASWQWHYVLINLLLLAVFAAISVPAAWSLRLRFRQDVQQDLQVLCDANVRAIQVWENARLREVEQFAKDNRLLAVARQLVELSGDSNDPRQSLLDSDLVAEFYAVTSAYSLTHGGAVLHLVSKDGVVLADTNSVYLGTQLSSAAFKYLAPVFDGECGVSPLVQNGTMIQDSPVGISEYPTHSYAFAPVRNNSGKVIAALAAMEFSQTGYAEINAVGSLS</sequence>
<dbReference type="EMBL" id="SJPV01000005">
    <property type="protein sequence ID" value="TWU37235.1"/>
    <property type="molecule type" value="Genomic_DNA"/>
</dbReference>
<keyword evidence="3" id="KW-1185">Reference proteome</keyword>
<evidence type="ECO:0000256" key="1">
    <source>
        <dbReference type="SAM" id="Phobius"/>
    </source>
</evidence>
<name>A0A5C6DM33_9BACT</name>
<proteinExistence type="predicted"/>
<keyword evidence="1" id="KW-0472">Membrane</keyword>